<dbReference type="GO" id="GO:0005694">
    <property type="term" value="C:chromosome"/>
    <property type="evidence" value="ECO:0007669"/>
    <property type="project" value="UniProtKB-SubCell"/>
</dbReference>
<name>A0A1U7LNC8_NEOID</name>
<dbReference type="Proteomes" id="UP000186594">
    <property type="component" value="Unassembled WGS sequence"/>
</dbReference>
<evidence type="ECO:0000259" key="18">
    <source>
        <dbReference type="Pfam" id="PF00850"/>
    </source>
</evidence>
<feature type="binding site" evidence="16">
    <location>
        <position position="142"/>
    </location>
    <ligand>
        <name>substrate</name>
    </ligand>
</feature>
<evidence type="ECO:0000256" key="6">
    <source>
        <dbReference type="ARBA" id="ARBA00022490"/>
    </source>
</evidence>
<reference evidence="19 20" key="1">
    <citation type="submission" date="2016-04" db="EMBL/GenBank/DDBJ databases">
        <title>Evolutionary innovation and constraint leading to complex multicellularity in the Ascomycota.</title>
        <authorList>
            <person name="Cisse O."/>
            <person name="Nguyen A."/>
            <person name="Hewitt D.A."/>
            <person name="Jedd G."/>
            <person name="Stajich J.E."/>
        </authorList>
    </citation>
    <scope>NUCLEOTIDE SEQUENCE [LARGE SCALE GENOMIC DNA]</scope>
    <source>
        <strain evidence="19 20">DAH-3</strain>
    </source>
</reference>
<comment type="cofactor">
    <cofactor evidence="1">
        <name>a divalent metal cation</name>
        <dbReference type="ChEBI" id="CHEBI:60240"/>
    </cofactor>
</comment>
<keyword evidence="8 17" id="KW-0479">Metal-binding</keyword>
<dbReference type="EMBL" id="LXFE01000990">
    <property type="protein sequence ID" value="OLL24093.1"/>
    <property type="molecule type" value="Genomic_DNA"/>
</dbReference>
<dbReference type="PRINTS" id="PR01270">
    <property type="entry name" value="HDASUPER"/>
</dbReference>
<evidence type="ECO:0000313" key="19">
    <source>
        <dbReference type="EMBL" id="OLL24093.1"/>
    </source>
</evidence>
<organism evidence="19 20">
    <name type="scientific">Neolecta irregularis (strain DAH-3)</name>
    <dbReference type="NCBI Taxonomy" id="1198029"/>
    <lineage>
        <taxon>Eukaryota</taxon>
        <taxon>Fungi</taxon>
        <taxon>Dikarya</taxon>
        <taxon>Ascomycota</taxon>
        <taxon>Taphrinomycotina</taxon>
        <taxon>Neolectales</taxon>
        <taxon>Neolectaceae</taxon>
        <taxon>Neolecta</taxon>
    </lineage>
</organism>
<dbReference type="InterPro" id="IPR037138">
    <property type="entry name" value="His_deacetylse_dom_sf"/>
</dbReference>
<dbReference type="EC" id="3.5.1.98" evidence="14"/>
<evidence type="ECO:0000256" key="10">
    <source>
        <dbReference type="ARBA" id="ARBA00022853"/>
    </source>
</evidence>
<keyword evidence="6" id="KW-0963">Cytoplasm</keyword>
<keyword evidence="11 14" id="KW-0805">Transcription regulation</keyword>
<dbReference type="PIRSF" id="PIRSF037913">
    <property type="entry name" value="His_deacetylse_1"/>
    <property type="match status" value="1"/>
</dbReference>
<evidence type="ECO:0000256" key="2">
    <source>
        <dbReference type="ARBA" id="ARBA00004123"/>
    </source>
</evidence>
<evidence type="ECO:0000256" key="7">
    <source>
        <dbReference type="ARBA" id="ARBA00022491"/>
    </source>
</evidence>
<keyword evidence="9 14" id="KW-0378">Hydrolase</keyword>
<evidence type="ECO:0000256" key="13">
    <source>
        <dbReference type="ARBA" id="ARBA00023242"/>
    </source>
</evidence>
<dbReference type="SUPFAM" id="SSF52768">
    <property type="entry name" value="Arginase/deacetylase"/>
    <property type="match status" value="1"/>
</dbReference>
<dbReference type="Gene3D" id="3.40.800.20">
    <property type="entry name" value="Histone deacetylase domain"/>
    <property type="match status" value="1"/>
</dbReference>
<dbReference type="PRINTS" id="PR01271">
    <property type="entry name" value="HISDACETLASE"/>
</dbReference>
<proteinExistence type="inferred from homology"/>
<evidence type="ECO:0000256" key="1">
    <source>
        <dbReference type="ARBA" id="ARBA00001968"/>
    </source>
</evidence>
<feature type="binding site" evidence="17">
    <location>
        <position position="171"/>
    </location>
    <ligand>
        <name>a divalent metal cation</name>
        <dbReference type="ChEBI" id="CHEBI:60240"/>
    </ligand>
</feature>
<dbReference type="GO" id="GO:0141221">
    <property type="term" value="F:histone deacetylase activity, hydrolytic mechanism"/>
    <property type="evidence" value="ECO:0007669"/>
    <property type="project" value="UniProtKB-EC"/>
</dbReference>
<evidence type="ECO:0000256" key="5">
    <source>
        <dbReference type="ARBA" id="ARBA00022454"/>
    </source>
</evidence>
<feature type="binding site" evidence="17">
    <location>
        <position position="169"/>
    </location>
    <ligand>
        <name>a divalent metal cation</name>
        <dbReference type="ChEBI" id="CHEBI:60240"/>
    </ligand>
</feature>
<keyword evidence="13 14" id="KW-0539">Nucleus</keyword>
<accession>A0A1U7LNC8</accession>
<dbReference type="GO" id="GO:0031507">
    <property type="term" value="P:heterochromatin formation"/>
    <property type="evidence" value="ECO:0007669"/>
    <property type="project" value="TreeGrafter"/>
</dbReference>
<dbReference type="InterPro" id="IPR023801">
    <property type="entry name" value="His_deacetylse_dom"/>
</dbReference>
<keyword evidence="12 14" id="KW-0804">Transcription</keyword>
<keyword evidence="5" id="KW-0158">Chromosome</keyword>
<evidence type="ECO:0000256" key="9">
    <source>
        <dbReference type="ARBA" id="ARBA00022801"/>
    </source>
</evidence>
<dbReference type="OMA" id="DVPAGNM"/>
<dbReference type="InterPro" id="IPR023696">
    <property type="entry name" value="Ureohydrolase_dom_sf"/>
</dbReference>
<dbReference type="GO" id="GO:0046872">
    <property type="term" value="F:metal ion binding"/>
    <property type="evidence" value="ECO:0007669"/>
    <property type="project" value="UniProtKB-KW"/>
</dbReference>
<dbReference type="Pfam" id="PF00850">
    <property type="entry name" value="Hist_deacetyl"/>
    <property type="match status" value="1"/>
</dbReference>
<dbReference type="InterPro" id="IPR003084">
    <property type="entry name" value="HDAC_I/II"/>
</dbReference>
<comment type="caution">
    <text evidence="19">The sequence shown here is derived from an EMBL/GenBank/DDBJ whole genome shotgun (WGS) entry which is preliminary data.</text>
</comment>
<comment type="catalytic activity">
    <reaction evidence="14">
        <text>N(6)-acetyl-L-lysyl-[histone] + H2O = L-lysyl-[histone] + acetate</text>
        <dbReference type="Rhea" id="RHEA:58196"/>
        <dbReference type="Rhea" id="RHEA-COMP:9845"/>
        <dbReference type="Rhea" id="RHEA-COMP:11338"/>
        <dbReference type="ChEBI" id="CHEBI:15377"/>
        <dbReference type="ChEBI" id="CHEBI:29969"/>
        <dbReference type="ChEBI" id="CHEBI:30089"/>
        <dbReference type="ChEBI" id="CHEBI:61930"/>
        <dbReference type="EC" id="3.5.1.98"/>
    </reaction>
</comment>
<keyword evidence="20" id="KW-1185">Reference proteome</keyword>
<dbReference type="AlphaFoldDB" id="A0A1U7LNC8"/>
<keyword evidence="10 14" id="KW-0156">Chromatin regulator</keyword>
<dbReference type="GO" id="GO:0005737">
    <property type="term" value="C:cytoplasm"/>
    <property type="evidence" value="ECO:0007669"/>
    <property type="project" value="UniProtKB-SubCell"/>
</dbReference>
<dbReference type="STRING" id="1198029.A0A1U7LNC8"/>
<evidence type="ECO:0000256" key="11">
    <source>
        <dbReference type="ARBA" id="ARBA00023015"/>
    </source>
</evidence>
<protein>
    <recommendedName>
        <fullName evidence="14">Histone deacetylase</fullName>
        <ecNumber evidence="14">3.5.1.98</ecNumber>
    </recommendedName>
</protein>
<dbReference type="PANTHER" id="PTHR10625:SF14">
    <property type="entry name" value="HISTONE DEACETYLASE 8"/>
    <property type="match status" value="1"/>
</dbReference>
<keyword evidence="7" id="KW-0678">Repressor</keyword>
<feature type="binding site" evidence="16">
    <location>
        <position position="310"/>
    </location>
    <ligand>
        <name>substrate</name>
    </ligand>
</feature>
<dbReference type="InterPro" id="IPR000286">
    <property type="entry name" value="HDACs"/>
</dbReference>
<evidence type="ECO:0000256" key="4">
    <source>
        <dbReference type="ARBA" id="ARBA00004496"/>
    </source>
</evidence>
<feature type="domain" description="Histone deacetylase" evidence="18">
    <location>
        <begin position="24"/>
        <end position="324"/>
    </location>
</feature>
<dbReference type="PANTHER" id="PTHR10625">
    <property type="entry name" value="HISTONE DEACETYLASE HDAC1-RELATED"/>
    <property type="match status" value="1"/>
</dbReference>
<sequence>MSLTKRKVGYVYSKEWEEVANLLPSNEGRSSLVHELAKAYNLFDYVQLIEPLSATEDDLSSFHDSEFSKFLLEYDGEEGEDILLEEYGLAYDCPPFPELSLYTRLLAGSSLAAAESLVSGNTDVAINWDGGRHHARRGRSAGFCYINDIVLAIMHLRKEFDKVLYIDFDLHAADGVESAFLHSEKVYTLSFHRFDKGFYPNTGGIDSVGKGKGIHTTLNIPLKRGLNDKTFWRLFQALVPLAKDSFCPDAVVVQLGCDGENLLLDTRLIMKGLIRDPHKEWNLTIKSFGEAVSRILAWNLPTLLLGGGGYSSVDTARCCSYLTSIACNVLLSNEIPHHEYWTSYGSDYELHFEKSLMTEENTEDYLMTILPILKNRISRLG</sequence>
<dbReference type="GO" id="GO:0005634">
    <property type="term" value="C:nucleus"/>
    <property type="evidence" value="ECO:0007669"/>
    <property type="project" value="UniProtKB-SubCell"/>
</dbReference>
<dbReference type="OrthoDB" id="73273at2759"/>
<comment type="subcellular location">
    <subcellularLocation>
        <location evidence="3">Chromosome</location>
    </subcellularLocation>
    <subcellularLocation>
        <location evidence="4">Cytoplasm</location>
    </subcellularLocation>
    <subcellularLocation>
        <location evidence="2 14">Nucleus</location>
    </subcellularLocation>
</comment>
<evidence type="ECO:0000313" key="20">
    <source>
        <dbReference type="Proteomes" id="UP000186594"/>
    </source>
</evidence>
<comment type="similarity">
    <text evidence="14">Belongs to the histone deacetylase family. HD Type 1 subfamily.</text>
</comment>
<feature type="active site" description="Proton acceptor" evidence="15">
    <location>
        <position position="134"/>
    </location>
</feature>
<evidence type="ECO:0000256" key="17">
    <source>
        <dbReference type="PIRSR" id="PIRSR037913-3"/>
    </source>
</evidence>
<evidence type="ECO:0000256" key="14">
    <source>
        <dbReference type="PIRNR" id="PIRNR037913"/>
    </source>
</evidence>
<evidence type="ECO:0000256" key="16">
    <source>
        <dbReference type="PIRSR" id="PIRSR037913-2"/>
    </source>
</evidence>
<feature type="binding site" evidence="17">
    <location>
        <position position="258"/>
    </location>
    <ligand>
        <name>a divalent metal cation</name>
        <dbReference type="ChEBI" id="CHEBI:60240"/>
    </ligand>
</feature>
<evidence type="ECO:0000256" key="8">
    <source>
        <dbReference type="ARBA" id="ARBA00022723"/>
    </source>
</evidence>
<evidence type="ECO:0000256" key="3">
    <source>
        <dbReference type="ARBA" id="ARBA00004286"/>
    </source>
</evidence>
<gene>
    <name evidence="19" type="ORF">NEOLI_002920</name>
</gene>
<feature type="binding site" evidence="16">
    <location>
        <position position="92"/>
    </location>
    <ligand>
        <name>substrate</name>
    </ligand>
</feature>
<evidence type="ECO:0000256" key="12">
    <source>
        <dbReference type="ARBA" id="ARBA00023163"/>
    </source>
</evidence>
<evidence type="ECO:0000256" key="15">
    <source>
        <dbReference type="PIRSR" id="PIRSR037913-1"/>
    </source>
</evidence>